<evidence type="ECO:0000313" key="16">
    <source>
        <dbReference type="Proteomes" id="UP001597307"/>
    </source>
</evidence>
<comment type="subcellular location">
    <subcellularLocation>
        <location evidence="2">Cell membrane</location>
    </subcellularLocation>
    <subcellularLocation>
        <location evidence="1">Membrane</location>
        <topology evidence="1">Single-pass membrane protein</topology>
    </subcellularLocation>
</comment>
<keyword evidence="16" id="KW-1185">Reference proteome</keyword>
<feature type="region of interest" description="Disordered" evidence="11">
    <location>
        <begin position="95"/>
        <end position="126"/>
    </location>
</feature>
<accession>A0ABW4QB20</accession>
<evidence type="ECO:0000256" key="2">
    <source>
        <dbReference type="ARBA" id="ARBA00004236"/>
    </source>
</evidence>
<gene>
    <name evidence="15" type="ORF">ACFSFX_15235</name>
</gene>
<dbReference type="InterPro" id="IPR018764">
    <property type="entry name" value="RskA_C"/>
</dbReference>
<evidence type="ECO:0000313" key="15">
    <source>
        <dbReference type="EMBL" id="MFD1847943.1"/>
    </source>
</evidence>
<reference evidence="16" key="1">
    <citation type="journal article" date="2019" name="Int. J. Syst. Evol. Microbiol.">
        <title>The Global Catalogue of Microorganisms (GCM) 10K type strain sequencing project: providing services to taxonomists for standard genome sequencing and annotation.</title>
        <authorList>
            <consortium name="The Broad Institute Genomics Platform"/>
            <consortium name="The Broad Institute Genome Sequencing Center for Infectious Disease"/>
            <person name="Wu L."/>
            <person name="Ma J."/>
        </authorList>
    </citation>
    <scope>NUCLEOTIDE SEQUENCE [LARGE SCALE GENOMIC DNA]</scope>
    <source>
        <strain evidence="16">JCM 11496</strain>
    </source>
</reference>
<evidence type="ECO:0000256" key="6">
    <source>
        <dbReference type="ARBA" id="ARBA00023015"/>
    </source>
</evidence>
<evidence type="ECO:0000256" key="11">
    <source>
        <dbReference type="SAM" id="MobiDB-lite"/>
    </source>
</evidence>
<evidence type="ECO:0000256" key="5">
    <source>
        <dbReference type="ARBA" id="ARBA00022989"/>
    </source>
</evidence>
<dbReference type="InterPro" id="IPR051474">
    <property type="entry name" value="Anti-sigma-K/W_factor"/>
</dbReference>
<keyword evidence="3" id="KW-1003">Cell membrane</keyword>
<dbReference type="Proteomes" id="UP001597307">
    <property type="component" value="Unassembled WGS sequence"/>
</dbReference>
<evidence type="ECO:0000256" key="9">
    <source>
        <dbReference type="ARBA" id="ARBA00029829"/>
    </source>
</evidence>
<evidence type="ECO:0000256" key="12">
    <source>
        <dbReference type="SAM" id="Phobius"/>
    </source>
</evidence>
<comment type="caution">
    <text evidence="15">The sequence shown here is derived from an EMBL/GenBank/DDBJ whole genome shotgun (WGS) entry which is preliminary data.</text>
</comment>
<dbReference type="EMBL" id="JBHUGA010000061">
    <property type="protein sequence ID" value="MFD1847943.1"/>
    <property type="molecule type" value="Genomic_DNA"/>
</dbReference>
<keyword evidence="5 12" id="KW-1133">Transmembrane helix</keyword>
<feature type="transmembrane region" description="Helical" evidence="12">
    <location>
        <begin position="130"/>
        <end position="151"/>
    </location>
</feature>
<evidence type="ECO:0000256" key="10">
    <source>
        <dbReference type="ARBA" id="ARBA00030803"/>
    </source>
</evidence>
<organism evidence="15 16">
    <name type="scientific">Arthrobacter flavus</name>
    <dbReference type="NCBI Taxonomy" id="95172"/>
    <lineage>
        <taxon>Bacteria</taxon>
        <taxon>Bacillati</taxon>
        <taxon>Actinomycetota</taxon>
        <taxon>Actinomycetes</taxon>
        <taxon>Micrococcales</taxon>
        <taxon>Micrococcaceae</taxon>
        <taxon>Arthrobacter</taxon>
    </lineage>
</organism>
<evidence type="ECO:0000259" key="13">
    <source>
        <dbReference type="Pfam" id="PF10099"/>
    </source>
</evidence>
<dbReference type="RefSeq" id="WP_343881278.1">
    <property type="nucleotide sequence ID" value="NZ_BAAAIJ010000056.1"/>
</dbReference>
<evidence type="ECO:0000259" key="14">
    <source>
        <dbReference type="Pfam" id="PF22618"/>
    </source>
</evidence>
<dbReference type="Pfam" id="PF22618">
    <property type="entry name" value="RskA_N"/>
    <property type="match status" value="1"/>
</dbReference>
<name>A0ABW4QB20_9MICC</name>
<dbReference type="PANTHER" id="PTHR37461">
    <property type="entry name" value="ANTI-SIGMA-K FACTOR RSKA"/>
    <property type="match status" value="1"/>
</dbReference>
<dbReference type="Pfam" id="PF10099">
    <property type="entry name" value="RskA_C"/>
    <property type="match status" value="1"/>
</dbReference>
<evidence type="ECO:0000256" key="1">
    <source>
        <dbReference type="ARBA" id="ARBA00004167"/>
    </source>
</evidence>
<keyword evidence="8" id="KW-0804">Transcription</keyword>
<feature type="domain" description="Anti-sigma-K factor RskA N-terminal" evidence="14">
    <location>
        <begin position="23"/>
        <end position="70"/>
    </location>
</feature>
<feature type="domain" description="Anti-sigma K factor RskA C-terminal" evidence="13">
    <location>
        <begin position="134"/>
        <end position="265"/>
    </location>
</feature>
<protein>
    <recommendedName>
        <fullName evidence="10">Regulator of SigK</fullName>
    </recommendedName>
    <alternativeName>
        <fullName evidence="9">Sigma-K anti-sigma factor RskA</fullName>
    </alternativeName>
</protein>
<keyword evidence="4 12" id="KW-0812">Transmembrane</keyword>
<evidence type="ECO:0000256" key="4">
    <source>
        <dbReference type="ARBA" id="ARBA00022692"/>
    </source>
</evidence>
<proteinExistence type="predicted"/>
<sequence length="274" mass="29273">MQNNDMFDGSVNDLEHDLTAGRVLDWAEMYALNALSDGERSTLESYISDADPIQREAFDERVRGAREALARAYAIDDVEPPPALLDRIMAQLPAGASEQNPSSVSGRDPVPAGTVDELANRREAKQRRPVGRWLAAAAAAVVITVGGVSVAQNLQQTSVEQEVLQAQDLQSEIFTIPAGGTAELQLSREEDAAVITLSEVPAPPTGKVYQMWRVPTDGTDPVSISTMTGEDLQESLVTTVEGIGSSMGFAITVEPDGGSERPTLPIVAEIPFEA</sequence>
<dbReference type="PANTHER" id="PTHR37461:SF1">
    <property type="entry name" value="ANTI-SIGMA-K FACTOR RSKA"/>
    <property type="match status" value="1"/>
</dbReference>
<evidence type="ECO:0000256" key="3">
    <source>
        <dbReference type="ARBA" id="ARBA00022475"/>
    </source>
</evidence>
<keyword evidence="7 12" id="KW-0472">Membrane</keyword>
<keyword evidence="6" id="KW-0805">Transcription regulation</keyword>
<dbReference type="InterPro" id="IPR041916">
    <property type="entry name" value="Anti_sigma_zinc_sf"/>
</dbReference>
<evidence type="ECO:0000256" key="7">
    <source>
        <dbReference type="ARBA" id="ARBA00023136"/>
    </source>
</evidence>
<evidence type="ECO:0000256" key="8">
    <source>
        <dbReference type="ARBA" id="ARBA00023163"/>
    </source>
</evidence>
<dbReference type="InterPro" id="IPR053877">
    <property type="entry name" value="RskA_N"/>
</dbReference>
<dbReference type="Gene3D" id="1.10.10.1320">
    <property type="entry name" value="Anti-sigma factor, zinc-finger domain"/>
    <property type="match status" value="1"/>
</dbReference>